<dbReference type="CDD" id="cd00310">
    <property type="entry name" value="ATP-synt_Fo_a_6"/>
    <property type="match status" value="1"/>
</dbReference>
<comment type="caution">
    <text evidence="3">The sequence shown here is derived from an EMBL/GenBank/DDBJ whole genome shotgun (WGS) entry which is preliminary data.</text>
</comment>
<dbReference type="EMBL" id="JAHLQL010000001">
    <property type="protein sequence ID" value="MBU5590316.1"/>
    <property type="molecule type" value="Genomic_DNA"/>
</dbReference>
<reference evidence="3 4" key="1">
    <citation type="submission" date="2021-06" db="EMBL/GenBank/DDBJ databases">
        <authorList>
            <person name="Sun Q."/>
            <person name="Li D."/>
        </authorList>
    </citation>
    <scope>NUCLEOTIDE SEQUENCE [LARGE SCALE GENOMIC DNA]</scope>
    <source>
        <strain evidence="3 4">MSJ-4</strain>
    </source>
</reference>
<organism evidence="3 4">
    <name type="scientific">Clostridium simiarum</name>
    <dbReference type="NCBI Taxonomy" id="2841506"/>
    <lineage>
        <taxon>Bacteria</taxon>
        <taxon>Bacillati</taxon>
        <taxon>Bacillota</taxon>
        <taxon>Clostridia</taxon>
        <taxon>Eubacteriales</taxon>
        <taxon>Clostridiaceae</taxon>
        <taxon>Clostridium</taxon>
    </lineage>
</organism>
<keyword evidence="1 2" id="KW-0813">Transport</keyword>
<keyword evidence="1" id="KW-1003">Cell membrane</keyword>
<dbReference type="NCBIfam" id="NF004484">
    <property type="entry name" value="PRK05815.3-2"/>
    <property type="match status" value="1"/>
</dbReference>
<evidence type="ECO:0000313" key="3">
    <source>
        <dbReference type="EMBL" id="MBU5590316.1"/>
    </source>
</evidence>
<dbReference type="HAMAP" id="MF_01393">
    <property type="entry name" value="ATP_synth_a_bact"/>
    <property type="match status" value="1"/>
</dbReference>
<keyword evidence="1" id="KW-0472">Membrane</keyword>
<keyword evidence="1" id="KW-0066">ATP synthesis</keyword>
<comment type="function">
    <text evidence="1 2">Key component of the proton channel; it plays a direct role in the translocation of protons across the membrane.</text>
</comment>
<dbReference type="InterPro" id="IPR000568">
    <property type="entry name" value="ATP_synth_F0_asu"/>
</dbReference>
<dbReference type="PANTHER" id="PTHR42823:SF3">
    <property type="entry name" value="ATP SYNTHASE SUBUNIT A, CHLOROPLASTIC"/>
    <property type="match status" value="1"/>
</dbReference>
<dbReference type="NCBIfam" id="TIGR01131">
    <property type="entry name" value="ATP_synt_6_or_A"/>
    <property type="match status" value="1"/>
</dbReference>
<protein>
    <recommendedName>
        <fullName evidence="1 2">ATP synthase subunit a</fullName>
    </recommendedName>
    <alternativeName>
        <fullName evidence="1">ATP synthase F0 sector subunit a</fullName>
    </alternativeName>
    <alternativeName>
        <fullName evidence="1">F-ATPase subunit 6</fullName>
    </alternativeName>
</protein>
<keyword evidence="1 2" id="KW-0812">Transmembrane</keyword>
<keyword evidence="4" id="KW-1185">Reference proteome</keyword>
<sequence>MEQIEPIFSFNIMNFKFDITYSLVVQWAIIIILGLIAYFLTRNLKDIPARKQNIAEIFVEFVEGVVVENMGESYREFIPFVGTLGLYLLVMNITGLVGIEPPTKDYNVTLGMALISFIVIQGYTIKKIGIAHYFIGFGKPIMAMIPMNLLERVMLPVSLSLRLFGNMTAAAVIMGLLYKALGSLSWFAQLGLPVFLHFYFDIFDGVIQMVIFTMLTMINIKIISEH</sequence>
<dbReference type="Pfam" id="PF00119">
    <property type="entry name" value="ATP-synt_A"/>
    <property type="match status" value="1"/>
</dbReference>
<gene>
    <name evidence="1" type="primary">atpB</name>
    <name evidence="3" type="ORF">KQI89_00900</name>
</gene>
<dbReference type="PROSITE" id="PS00449">
    <property type="entry name" value="ATPASE_A"/>
    <property type="match status" value="1"/>
</dbReference>
<name>A0ABS6EVT2_9CLOT</name>
<evidence type="ECO:0000256" key="2">
    <source>
        <dbReference type="RuleBase" id="RU000483"/>
    </source>
</evidence>
<feature type="transmembrane region" description="Helical" evidence="1">
    <location>
        <begin position="77"/>
        <end position="99"/>
    </location>
</feature>
<evidence type="ECO:0000313" key="4">
    <source>
        <dbReference type="Proteomes" id="UP000736583"/>
    </source>
</evidence>
<feature type="transmembrane region" description="Helical" evidence="1">
    <location>
        <begin position="198"/>
        <end position="220"/>
    </location>
</feature>
<dbReference type="InterPro" id="IPR045082">
    <property type="entry name" value="ATP_syn_F0_a_bact/chloroplast"/>
</dbReference>
<feature type="transmembrane region" description="Helical" evidence="1">
    <location>
        <begin position="161"/>
        <end position="178"/>
    </location>
</feature>
<accession>A0ABS6EVT2</accession>
<keyword evidence="1 2" id="KW-0138">CF(0)</keyword>
<evidence type="ECO:0000256" key="1">
    <source>
        <dbReference type="HAMAP-Rule" id="MF_01393"/>
    </source>
</evidence>
<comment type="subcellular location">
    <subcellularLocation>
        <location evidence="1 2">Cell membrane</location>
        <topology evidence="1 2">Multi-pass membrane protein</topology>
    </subcellularLocation>
</comment>
<dbReference type="RefSeq" id="WP_216455540.1">
    <property type="nucleotide sequence ID" value="NZ_JAHLQL010000001.1"/>
</dbReference>
<comment type="similarity">
    <text evidence="1 2">Belongs to the ATPase A chain family.</text>
</comment>
<dbReference type="Proteomes" id="UP000736583">
    <property type="component" value="Unassembled WGS sequence"/>
</dbReference>
<dbReference type="PANTHER" id="PTHR42823">
    <property type="entry name" value="ATP SYNTHASE SUBUNIT A, CHLOROPLASTIC"/>
    <property type="match status" value="1"/>
</dbReference>
<feature type="transmembrane region" description="Helical" evidence="1">
    <location>
        <begin position="106"/>
        <end position="124"/>
    </location>
</feature>
<keyword evidence="1 2" id="KW-0406">Ion transport</keyword>
<proteinExistence type="inferred from homology"/>
<feature type="transmembrane region" description="Helical" evidence="1">
    <location>
        <begin position="130"/>
        <end position="149"/>
    </location>
</feature>
<keyword evidence="1 2" id="KW-0375">Hydrogen ion transport</keyword>
<keyword evidence="1" id="KW-1133">Transmembrane helix</keyword>
<feature type="transmembrane region" description="Helical" evidence="1">
    <location>
        <begin position="21"/>
        <end position="40"/>
    </location>
</feature>
<dbReference type="InterPro" id="IPR023011">
    <property type="entry name" value="ATP_synth_F0_asu_AS"/>
</dbReference>